<feature type="transmembrane region" description="Helical" evidence="2">
    <location>
        <begin position="34"/>
        <end position="53"/>
    </location>
</feature>
<evidence type="ECO:0000313" key="4">
    <source>
        <dbReference type="Proteomes" id="UP000694423"/>
    </source>
</evidence>
<reference evidence="3" key="1">
    <citation type="submission" date="2025-08" db="UniProtKB">
        <authorList>
            <consortium name="Ensembl"/>
        </authorList>
    </citation>
    <scope>IDENTIFICATION</scope>
</reference>
<dbReference type="PANTHER" id="PTHR15312">
    <property type="entry name" value="PROTEIN TYROSINE PHOSPHATASE RECEPTOR TYPE C-ASSOCIATED PROTEIN"/>
    <property type="match status" value="1"/>
</dbReference>
<keyword evidence="2" id="KW-1133">Transmembrane helix</keyword>
<dbReference type="Proteomes" id="UP000694423">
    <property type="component" value="Unplaced"/>
</dbReference>
<evidence type="ECO:0000256" key="2">
    <source>
        <dbReference type="SAM" id="Phobius"/>
    </source>
</evidence>
<dbReference type="InterPro" id="IPR016553">
    <property type="entry name" value="PTPRCAP"/>
</dbReference>
<accession>A0A8C4KRU9</accession>
<keyword evidence="4" id="KW-1185">Reference proteome</keyword>
<feature type="region of interest" description="Disordered" evidence="1">
    <location>
        <begin position="85"/>
        <end position="177"/>
    </location>
</feature>
<reference evidence="3" key="2">
    <citation type="submission" date="2025-09" db="UniProtKB">
        <authorList>
            <consortium name="Ensembl"/>
        </authorList>
    </citation>
    <scope>IDENTIFICATION</scope>
</reference>
<keyword evidence="2" id="KW-0812">Transmembrane</keyword>
<dbReference type="Ensembl" id="ENSDNVT00000030136.1">
    <property type="protein sequence ID" value="ENSDNVP00000024909.1"/>
    <property type="gene ID" value="ENSDNVG00000017321.1"/>
</dbReference>
<organism evidence="3 4">
    <name type="scientific">Dromaius novaehollandiae</name>
    <name type="common">Emu</name>
    <dbReference type="NCBI Taxonomy" id="8790"/>
    <lineage>
        <taxon>Eukaryota</taxon>
        <taxon>Metazoa</taxon>
        <taxon>Chordata</taxon>
        <taxon>Craniata</taxon>
        <taxon>Vertebrata</taxon>
        <taxon>Euteleostomi</taxon>
        <taxon>Archelosauria</taxon>
        <taxon>Archosauria</taxon>
        <taxon>Dinosauria</taxon>
        <taxon>Saurischia</taxon>
        <taxon>Theropoda</taxon>
        <taxon>Coelurosauria</taxon>
        <taxon>Aves</taxon>
        <taxon>Palaeognathae</taxon>
        <taxon>Casuariiformes</taxon>
        <taxon>Dromaiidae</taxon>
        <taxon>Dromaius</taxon>
    </lineage>
</organism>
<feature type="compositionally biased region" description="Acidic residues" evidence="1">
    <location>
        <begin position="123"/>
        <end position="143"/>
    </location>
</feature>
<protein>
    <submittedName>
        <fullName evidence="3">Protein tyrosine phosphatase receptor type C associated protein</fullName>
    </submittedName>
</protein>
<keyword evidence="2" id="KW-0472">Membrane</keyword>
<sequence length="203" mass="21792">MGAPVALPVSLGCPPALPAVLCPRGLASSRSDRVVGALLGILLCLAVGLALAWHHLCRLSAGRYHPRPLGRRALALLRGRWRRLRGHGHPGAQDPDGDRDEVRPPRDEEEELMPWPQDQPRQDEEDEEEEDKQEEEEEEEEEAMAAPGVEADGTPSAEPPDLDGSPPLAEQAAGGSAEALLSDLHAFSGTAAWGDTRPHVTAL</sequence>
<evidence type="ECO:0000256" key="1">
    <source>
        <dbReference type="SAM" id="MobiDB-lite"/>
    </source>
</evidence>
<dbReference type="Pfam" id="PF15713">
    <property type="entry name" value="PTPRCAP"/>
    <property type="match status" value="1"/>
</dbReference>
<name>A0A8C4KRU9_DRONO</name>
<evidence type="ECO:0000313" key="3">
    <source>
        <dbReference type="Ensembl" id="ENSDNVP00000024909.1"/>
    </source>
</evidence>
<dbReference type="PANTHER" id="PTHR15312:SF1">
    <property type="entry name" value="PROTEIN TYROSINE PHOSPHATASE RECEPTOR TYPE C-ASSOCIATED PROTEIN"/>
    <property type="match status" value="1"/>
</dbReference>
<dbReference type="AlphaFoldDB" id="A0A8C4KRU9"/>
<proteinExistence type="predicted"/>